<name>A0AB34JRB2_PRYPA</name>
<evidence type="ECO:0000313" key="7">
    <source>
        <dbReference type="Proteomes" id="UP001515480"/>
    </source>
</evidence>
<dbReference type="PANTHER" id="PTHR11040:SF140">
    <property type="entry name" value="ZRT (ZRT), IRT- (IRT-) LIKE PROTEIN TRANSPORTER"/>
    <property type="match status" value="1"/>
</dbReference>
<comment type="caution">
    <text evidence="6">The sequence shown here is derived from an EMBL/GenBank/DDBJ whole genome shotgun (WGS) entry which is preliminary data.</text>
</comment>
<feature type="transmembrane region" description="Helical" evidence="5">
    <location>
        <begin position="43"/>
        <end position="65"/>
    </location>
</feature>
<feature type="transmembrane region" description="Helical" evidence="5">
    <location>
        <begin position="157"/>
        <end position="177"/>
    </location>
</feature>
<keyword evidence="7" id="KW-1185">Reference proteome</keyword>
<dbReference type="EMBL" id="JBGBPQ010000006">
    <property type="protein sequence ID" value="KAL1523216.1"/>
    <property type="molecule type" value="Genomic_DNA"/>
</dbReference>
<comment type="subcellular location">
    <subcellularLocation>
        <location evidence="1">Membrane</location>
        <topology evidence="1">Multi-pass membrane protein</topology>
    </subcellularLocation>
</comment>
<evidence type="ECO:0000256" key="2">
    <source>
        <dbReference type="ARBA" id="ARBA00022692"/>
    </source>
</evidence>
<proteinExistence type="predicted"/>
<sequence length="311" mass="31619">MGLIAGAVASVAIFLSGLCGGGLVIVGARVLLTSRPSSIQERLLGITSSFGGGIFLGAGFCHLLADAIEQLHGAADYPLAELCSALGVLLTFLIELAGDCVLASRQKTDHQCRPQPSARSLSSRVSDAPASQQLAPFTADCCPGTDAELLLLSSDRYTAVISFAALSFHSFVAGVAVGTQTAESDGVLAHGASIAIIIHKFVASAALCATLVRVRSGDPPQPVALRFLAAWLMAFALVTPVGVWTGAALGSSLEGPAVGVLTAVASGTFMYLGLVSIATKELKPASLNILAPKLAAVSFGFAAMALLAVWV</sequence>
<keyword evidence="4 5" id="KW-0472">Membrane</keyword>
<feature type="transmembrane region" description="Helical" evidence="5">
    <location>
        <begin position="189"/>
        <end position="212"/>
    </location>
</feature>
<accession>A0AB34JRB2</accession>
<keyword evidence="3 5" id="KW-1133">Transmembrane helix</keyword>
<dbReference type="Proteomes" id="UP001515480">
    <property type="component" value="Unassembled WGS sequence"/>
</dbReference>
<keyword evidence="2 5" id="KW-0812">Transmembrane</keyword>
<feature type="transmembrane region" description="Helical" evidence="5">
    <location>
        <begin position="77"/>
        <end position="97"/>
    </location>
</feature>
<gene>
    <name evidence="6" type="ORF">AB1Y20_018168</name>
</gene>
<evidence type="ECO:0000256" key="1">
    <source>
        <dbReference type="ARBA" id="ARBA00004141"/>
    </source>
</evidence>
<reference evidence="6 7" key="1">
    <citation type="journal article" date="2024" name="Science">
        <title>Giant polyketide synthase enzymes in the biosynthesis of giant marine polyether toxins.</title>
        <authorList>
            <person name="Fallon T.R."/>
            <person name="Shende V.V."/>
            <person name="Wierzbicki I.H."/>
            <person name="Pendleton A.L."/>
            <person name="Watervoot N.F."/>
            <person name="Auber R.P."/>
            <person name="Gonzalez D.J."/>
            <person name="Wisecaver J.H."/>
            <person name="Moore B.S."/>
        </authorList>
    </citation>
    <scope>NUCLEOTIDE SEQUENCE [LARGE SCALE GENOMIC DNA]</scope>
    <source>
        <strain evidence="6 7">12B1</strain>
    </source>
</reference>
<feature type="transmembrane region" description="Helical" evidence="5">
    <location>
        <begin position="6"/>
        <end position="31"/>
    </location>
</feature>
<organism evidence="6 7">
    <name type="scientific">Prymnesium parvum</name>
    <name type="common">Toxic golden alga</name>
    <dbReference type="NCBI Taxonomy" id="97485"/>
    <lineage>
        <taxon>Eukaryota</taxon>
        <taxon>Haptista</taxon>
        <taxon>Haptophyta</taxon>
        <taxon>Prymnesiophyceae</taxon>
        <taxon>Prymnesiales</taxon>
        <taxon>Prymnesiaceae</taxon>
        <taxon>Prymnesium</taxon>
    </lineage>
</organism>
<dbReference type="GO" id="GO:0005385">
    <property type="term" value="F:zinc ion transmembrane transporter activity"/>
    <property type="evidence" value="ECO:0007669"/>
    <property type="project" value="TreeGrafter"/>
</dbReference>
<feature type="transmembrane region" description="Helical" evidence="5">
    <location>
        <begin position="257"/>
        <end position="278"/>
    </location>
</feature>
<evidence type="ECO:0000313" key="6">
    <source>
        <dbReference type="EMBL" id="KAL1523216.1"/>
    </source>
</evidence>
<feature type="transmembrane region" description="Helical" evidence="5">
    <location>
        <begin position="224"/>
        <end position="245"/>
    </location>
</feature>
<evidence type="ECO:0000256" key="5">
    <source>
        <dbReference type="SAM" id="Phobius"/>
    </source>
</evidence>
<dbReference type="InterPro" id="IPR003689">
    <property type="entry name" value="ZIP"/>
</dbReference>
<dbReference type="Pfam" id="PF02535">
    <property type="entry name" value="Zip"/>
    <property type="match status" value="1"/>
</dbReference>
<evidence type="ECO:0008006" key="8">
    <source>
        <dbReference type="Google" id="ProtNLM"/>
    </source>
</evidence>
<evidence type="ECO:0000256" key="4">
    <source>
        <dbReference type="ARBA" id="ARBA00023136"/>
    </source>
</evidence>
<evidence type="ECO:0000256" key="3">
    <source>
        <dbReference type="ARBA" id="ARBA00022989"/>
    </source>
</evidence>
<protein>
    <recommendedName>
        <fullName evidence="8">Zinc transporter ZIP1</fullName>
    </recommendedName>
</protein>
<dbReference type="GO" id="GO:0016020">
    <property type="term" value="C:membrane"/>
    <property type="evidence" value="ECO:0007669"/>
    <property type="project" value="UniProtKB-SubCell"/>
</dbReference>
<dbReference type="AlphaFoldDB" id="A0AB34JRB2"/>
<dbReference type="PANTHER" id="PTHR11040">
    <property type="entry name" value="ZINC/IRON TRANSPORTER"/>
    <property type="match status" value="1"/>
</dbReference>
<feature type="transmembrane region" description="Helical" evidence="5">
    <location>
        <begin position="290"/>
        <end position="310"/>
    </location>
</feature>